<dbReference type="EMBL" id="FOAF01000001">
    <property type="protein sequence ID" value="SEK81807.1"/>
    <property type="molecule type" value="Genomic_DNA"/>
</dbReference>
<dbReference type="GO" id="GO:0005886">
    <property type="term" value="C:plasma membrane"/>
    <property type="evidence" value="ECO:0007669"/>
    <property type="project" value="UniProtKB-SubCell"/>
</dbReference>
<dbReference type="Proteomes" id="UP000199421">
    <property type="component" value="Unassembled WGS sequence"/>
</dbReference>
<evidence type="ECO:0000256" key="1">
    <source>
        <dbReference type="ARBA" id="ARBA00004533"/>
    </source>
</evidence>
<name>A0A1H7K797_OLID1</name>
<evidence type="ECO:0000313" key="8">
    <source>
        <dbReference type="EMBL" id="SEK81807.1"/>
    </source>
</evidence>
<dbReference type="AlphaFoldDB" id="A0A1H7K797"/>
<reference evidence="9" key="1">
    <citation type="submission" date="2016-10" db="EMBL/GenBank/DDBJ databases">
        <authorList>
            <person name="Varghese N."/>
            <person name="Submissions S."/>
        </authorList>
    </citation>
    <scope>NUCLEOTIDE SEQUENCE [LARGE SCALE GENOMIC DNA]</scope>
    <source>
        <strain evidence="9">DSM 18733</strain>
    </source>
</reference>
<accession>A0A1H7K797</accession>
<keyword evidence="5 7" id="KW-0472">Membrane</keyword>
<dbReference type="STRING" id="407022.SAMN05661044_01229"/>
<proteinExistence type="predicted"/>
<keyword evidence="3" id="KW-0997">Cell inner membrane</keyword>
<keyword evidence="2" id="KW-1003">Cell membrane</keyword>
<gene>
    <name evidence="8" type="ORF">SAMN05661044_01229</name>
</gene>
<evidence type="ECO:0000256" key="2">
    <source>
        <dbReference type="ARBA" id="ARBA00022475"/>
    </source>
</evidence>
<sequence length="291" mass="33983">MNLKQILQHIAYRSVYAILYAVSLLPMALLYAMGSITYFLTYYIISYRKEVVIQNITRSFPDKRYGEIHAIVKKFYACFIAYFAEIIKSTSVSAAVLDKKLVFENLDLIDQYINSGRNVIACLGHCGNWEMLNFMSYKMRHEIYAVYKPLKSATMNKLMIRLRSRFGMKLIPDRTVIRHVLSKNSDPAVYLFLADQCPQIKEEKYKFTLLNQETYFFSGMEKLARTGRTAVIYLHITQLSKGNYKIACIPVSSKAESTNDGEITQKYVDLLTENIKEEPYGWLWTHKRWKR</sequence>
<evidence type="ECO:0000256" key="3">
    <source>
        <dbReference type="ARBA" id="ARBA00022519"/>
    </source>
</evidence>
<dbReference type="GO" id="GO:0009247">
    <property type="term" value="P:glycolipid biosynthetic process"/>
    <property type="evidence" value="ECO:0007669"/>
    <property type="project" value="UniProtKB-ARBA"/>
</dbReference>
<dbReference type="PANTHER" id="PTHR30606:SF10">
    <property type="entry name" value="PHOSPHATIDYLINOSITOL MANNOSIDE ACYLTRANSFERASE"/>
    <property type="match status" value="1"/>
</dbReference>
<comment type="subcellular location">
    <subcellularLocation>
        <location evidence="1">Cell inner membrane</location>
    </subcellularLocation>
</comment>
<dbReference type="InterPro" id="IPR004960">
    <property type="entry name" value="LipA_acyltrans"/>
</dbReference>
<dbReference type="CDD" id="cd07984">
    <property type="entry name" value="LPLAT_LABLAT-like"/>
    <property type="match status" value="1"/>
</dbReference>
<evidence type="ECO:0000256" key="5">
    <source>
        <dbReference type="ARBA" id="ARBA00023136"/>
    </source>
</evidence>
<evidence type="ECO:0000256" key="4">
    <source>
        <dbReference type="ARBA" id="ARBA00022679"/>
    </source>
</evidence>
<evidence type="ECO:0000313" key="9">
    <source>
        <dbReference type="Proteomes" id="UP000199421"/>
    </source>
</evidence>
<dbReference type="PANTHER" id="PTHR30606">
    <property type="entry name" value="LIPID A BIOSYNTHESIS LAUROYL ACYLTRANSFERASE"/>
    <property type="match status" value="1"/>
</dbReference>
<organism evidence="8 9">
    <name type="scientific">Olivibacter domesticus</name>
    <name type="common">Pseudosphingobacterium domesticum</name>
    <dbReference type="NCBI Taxonomy" id="407022"/>
    <lineage>
        <taxon>Bacteria</taxon>
        <taxon>Pseudomonadati</taxon>
        <taxon>Bacteroidota</taxon>
        <taxon>Sphingobacteriia</taxon>
        <taxon>Sphingobacteriales</taxon>
        <taxon>Sphingobacteriaceae</taxon>
        <taxon>Olivibacter</taxon>
    </lineage>
</organism>
<dbReference type="OrthoDB" id="9801955at2"/>
<dbReference type="Pfam" id="PF03279">
    <property type="entry name" value="Lip_A_acyltrans"/>
    <property type="match status" value="1"/>
</dbReference>
<keyword evidence="9" id="KW-1185">Reference proteome</keyword>
<feature type="transmembrane region" description="Helical" evidence="7">
    <location>
        <begin position="17"/>
        <end position="45"/>
    </location>
</feature>
<keyword evidence="7" id="KW-0812">Transmembrane</keyword>
<evidence type="ECO:0000256" key="7">
    <source>
        <dbReference type="SAM" id="Phobius"/>
    </source>
</evidence>
<keyword evidence="7" id="KW-1133">Transmembrane helix</keyword>
<dbReference type="RefSeq" id="WP_093320212.1">
    <property type="nucleotide sequence ID" value="NZ_FOAF01000001.1"/>
</dbReference>
<keyword evidence="6" id="KW-0012">Acyltransferase</keyword>
<evidence type="ECO:0000256" key="6">
    <source>
        <dbReference type="ARBA" id="ARBA00023315"/>
    </source>
</evidence>
<keyword evidence="4 8" id="KW-0808">Transferase</keyword>
<dbReference type="GO" id="GO:0016746">
    <property type="term" value="F:acyltransferase activity"/>
    <property type="evidence" value="ECO:0007669"/>
    <property type="project" value="UniProtKB-KW"/>
</dbReference>
<protein>
    <submittedName>
        <fullName evidence="8">KDO2-lipid IV(A) lauroyltransferase</fullName>
    </submittedName>
</protein>